<evidence type="ECO:0000256" key="2">
    <source>
        <dbReference type="SAM" id="MobiDB-lite"/>
    </source>
</evidence>
<dbReference type="Pfam" id="PF05954">
    <property type="entry name" value="Phage_GPD"/>
    <property type="match status" value="1"/>
</dbReference>
<feature type="compositionally biased region" description="Low complexity" evidence="2">
    <location>
        <begin position="652"/>
        <end position="665"/>
    </location>
</feature>
<dbReference type="Proteomes" id="UP000510888">
    <property type="component" value="Chromosome 1"/>
</dbReference>
<evidence type="ECO:0000259" key="3">
    <source>
        <dbReference type="Pfam" id="PF04717"/>
    </source>
</evidence>
<dbReference type="InterPro" id="IPR006533">
    <property type="entry name" value="T6SS_Vgr_RhsGE"/>
</dbReference>
<gene>
    <name evidence="6" type="ORF">PPGU16_07750</name>
</gene>
<feature type="domain" description="Putative type VI secretion system Rhs element associated Vgr" evidence="5">
    <location>
        <begin position="525"/>
        <end position="630"/>
    </location>
</feature>
<name>A0A7I8BGY9_9BURK</name>
<dbReference type="Gene3D" id="4.10.220.110">
    <property type="match status" value="1"/>
</dbReference>
<feature type="domain" description="Gp5/Type VI secretion system Vgr protein OB-fold" evidence="3">
    <location>
        <begin position="438"/>
        <end position="505"/>
    </location>
</feature>
<dbReference type="RefSeq" id="WP_180721793.1">
    <property type="nucleotide sequence ID" value="NZ_AP023174.1"/>
</dbReference>
<evidence type="ECO:0000259" key="5">
    <source>
        <dbReference type="Pfam" id="PF13296"/>
    </source>
</evidence>
<feature type="region of interest" description="Disordered" evidence="2">
    <location>
        <begin position="901"/>
        <end position="926"/>
    </location>
</feature>
<dbReference type="NCBIfam" id="TIGR03361">
    <property type="entry name" value="VI_Rhs_Vgr"/>
    <property type="match status" value="1"/>
</dbReference>
<accession>A0A7I8BGY9</accession>
<evidence type="ECO:0000313" key="6">
    <source>
        <dbReference type="EMBL" id="BCF87708.1"/>
    </source>
</evidence>
<dbReference type="Pfam" id="PF13296">
    <property type="entry name" value="T6SS_Vgr"/>
    <property type="match status" value="1"/>
</dbReference>
<sequence length="960" mass="103478">MGAQDIISALSGGLSQQERLLKLDTPSYDGVLLAQRLVGRARLGRHYEFTVDAISPSGDVELKKLIAQPVTLWLQQTDKSYLPHHGYIHTARRLGSDSGLTSYQIAFASWLHFLRFRKDARIWQDKTAEEMLVDVFNEHPQAHGAFRFALSKPLPARSFCIQYEDDWNFCHRLMESEGLFGYFEQASDGKSHTLVIADDIGALEALQPQAVSFYRAGTSSETDALVQWSGSRTLQSTMLTTRTFDYKQPSSTFNPKGTSVPTHPGQGTLPAQAEVYEYTGAYSYGDQSRGDQLSTLRMEEWESRAKRFHGVGAVRRIDAGHWFELDGHPEHIGSVRAERQFAVIDVAWFIENNLPVAAQQQAFPHSLAPQLAQAQARQRAAGIAEVTHADGSVGFVLMDIEAQRRSVPFRSPLEHHKPAMSLQTASVVGPDNEEVYTDELNRIRVRMHWDRRAEDGLQSSCWMRVAFSDTGSGYGSVHVPRVGEEVIVDWVGGDCDRPIVTGRVYNGAKRPQWHSHGLFSGYRSKEYQGSGYNQLVMDDATGQNRVQLYSSSANSMLHLGYLIDQSGNSRGAYLGGGFDLKSDAWGAVRAGRGLYVSTHAKSAASQPLDVSDSHSQLVNAQSVVDAMSQASETHQAENLRDAHTSLKSFTDATQSGATGASSSGGLTAGGGTGSANTFSEPVMLFGSPSGIALSTQATAQVSADQHVNIVAGNSVHVAAGKSLLAGVTERISLFVQNAGMKLFAAKGKVEIRAHSDNVELTAQKSVKILSATDAIEAAAKEEILLTSGGAYIRIKGGNIEIHAPGNIDIKGTQHAFAGPASTAYALPALPQGELAGMQSLRFATFGSDQLAEDIGWVGKPFSIVDGNGAVVQSGQIASDGRLPRTMHEGSEALTLKVGSDDWDAHPVESAPPDEPPETPELAGDDNPYAIAAAASQFLTQDDLSALLPSNVLAQTSQGEA</sequence>
<dbReference type="NCBIfam" id="TIGR01646">
    <property type="entry name" value="vgr_GE"/>
    <property type="match status" value="1"/>
</dbReference>
<dbReference type="Pfam" id="PF04717">
    <property type="entry name" value="Phage_base_V"/>
    <property type="match status" value="1"/>
</dbReference>
<dbReference type="Gene3D" id="2.30.110.50">
    <property type="match status" value="1"/>
</dbReference>
<evidence type="ECO:0000256" key="1">
    <source>
        <dbReference type="ARBA" id="ARBA00005558"/>
    </source>
</evidence>
<dbReference type="SUPFAM" id="SSF69279">
    <property type="entry name" value="Phage tail proteins"/>
    <property type="match status" value="2"/>
</dbReference>
<keyword evidence="7" id="KW-1185">Reference proteome</keyword>
<reference evidence="6 7" key="1">
    <citation type="journal article" date="2020" name="Genes (Basel)">
        <title>Genomic Comparison of Insect Gut Symbionts from Divergent Burkholderia Subclades.</title>
        <authorList>
            <person name="Takeshita K."/>
            <person name="Kikuchi Y."/>
        </authorList>
    </citation>
    <scope>NUCLEOTIDE SEQUENCE [LARGE SCALE GENOMIC DNA]</scope>
    <source>
        <strain evidence="6 7">PGU16</strain>
    </source>
</reference>
<comment type="similarity">
    <text evidence="1">Belongs to the VgrG protein family.</text>
</comment>
<dbReference type="SUPFAM" id="SSF69349">
    <property type="entry name" value="Phage fibre proteins"/>
    <property type="match status" value="1"/>
</dbReference>
<dbReference type="AlphaFoldDB" id="A0A7I8BGY9"/>
<dbReference type="Gene3D" id="2.40.50.230">
    <property type="entry name" value="Gp5 N-terminal domain"/>
    <property type="match status" value="1"/>
</dbReference>
<dbReference type="Pfam" id="PF10106">
    <property type="entry name" value="DUF2345"/>
    <property type="match status" value="1"/>
</dbReference>
<dbReference type="InterPro" id="IPR028244">
    <property type="entry name" value="T6SS_Rhs_Vgr_dom"/>
</dbReference>
<evidence type="ECO:0000259" key="4">
    <source>
        <dbReference type="Pfam" id="PF10106"/>
    </source>
</evidence>
<dbReference type="SUPFAM" id="SSF69255">
    <property type="entry name" value="gp5 N-terminal domain-like"/>
    <property type="match status" value="1"/>
</dbReference>
<protein>
    <submittedName>
        <fullName evidence="6">Type IV secretion protein Rhs</fullName>
    </submittedName>
</protein>
<dbReference type="KEGG" id="plad:PPGU16_07750"/>
<dbReference type="InterPro" id="IPR037026">
    <property type="entry name" value="Vgr_OB-fold_dom_sf"/>
</dbReference>
<dbReference type="InterPro" id="IPR017847">
    <property type="entry name" value="T6SS_RhsGE_Vgr_subset"/>
</dbReference>
<dbReference type="InterPro" id="IPR018769">
    <property type="entry name" value="VgrG2_DUF2345"/>
</dbReference>
<dbReference type="InterPro" id="IPR006531">
    <property type="entry name" value="Gp5/Vgr_OB"/>
</dbReference>
<dbReference type="EMBL" id="AP023174">
    <property type="protein sequence ID" value="BCF87708.1"/>
    <property type="molecule type" value="Genomic_DNA"/>
</dbReference>
<feature type="domain" description="DUF2345" evidence="4">
    <location>
        <begin position="671"/>
        <end position="820"/>
    </location>
</feature>
<evidence type="ECO:0000313" key="7">
    <source>
        <dbReference type="Proteomes" id="UP000510888"/>
    </source>
</evidence>
<feature type="region of interest" description="Disordered" evidence="2">
    <location>
        <begin position="652"/>
        <end position="672"/>
    </location>
</feature>
<organism evidence="6 7">
    <name type="scientific">Paraburkholderia largidicola</name>
    <dbReference type="NCBI Taxonomy" id="3014751"/>
    <lineage>
        <taxon>Bacteria</taxon>
        <taxon>Pseudomonadati</taxon>
        <taxon>Pseudomonadota</taxon>
        <taxon>Betaproteobacteria</taxon>
        <taxon>Burkholderiales</taxon>
        <taxon>Burkholderiaceae</taxon>
        <taxon>Paraburkholderia</taxon>
    </lineage>
</organism>
<proteinExistence type="inferred from homology"/>
<dbReference type="Gene3D" id="3.55.50.10">
    <property type="entry name" value="Baseplate protein-like domains"/>
    <property type="match status" value="1"/>
</dbReference>